<gene>
    <name evidence="1" type="ORF">OESDEN_18834</name>
</gene>
<sequence>LQAFLAEDKVAPVAKLCSILNSAAKIKRDFQIKKRACIRHLRRFESLEYKTLVENREKFNQVRAAMDMAKHDVKQAKTTEQIERRAVLYQEKVELFDEQCNKN</sequence>
<dbReference type="AlphaFoldDB" id="A0A0B1SE21"/>
<organism evidence="1 2">
    <name type="scientific">Oesophagostomum dentatum</name>
    <name type="common">Nodular worm</name>
    <dbReference type="NCBI Taxonomy" id="61180"/>
    <lineage>
        <taxon>Eukaryota</taxon>
        <taxon>Metazoa</taxon>
        <taxon>Ecdysozoa</taxon>
        <taxon>Nematoda</taxon>
        <taxon>Chromadorea</taxon>
        <taxon>Rhabditida</taxon>
        <taxon>Rhabditina</taxon>
        <taxon>Rhabditomorpha</taxon>
        <taxon>Strongyloidea</taxon>
        <taxon>Strongylidae</taxon>
        <taxon>Oesophagostomum</taxon>
    </lineage>
</organism>
<evidence type="ECO:0000313" key="1">
    <source>
        <dbReference type="EMBL" id="KHJ81480.1"/>
    </source>
</evidence>
<reference evidence="1 2" key="1">
    <citation type="submission" date="2014-03" db="EMBL/GenBank/DDBJ databases">
        <title>Draft genome of the hookworm Oesophagostomum dentatum.</title>
        <authorList>
            <person name="Mitreva M."/>
        </authorList>
    </citation>
    <scope>NUCLEOTIDE SEQUENCE [LARGE SCALE GENOMIC DNA]</scope>
    <source>
        <strain evidence="1 2">OD-Hann</strain>
    </source>
</reference>
<dbReference type="EMBL" id="KN589294">
    <property type="protein sequence ID" value="KHJ81480.1"/>
    <property type="molecule type" value="Genomic_DNA"/>
</dbReference>
<dbReference type="Proteomes" id="UP000053660">
    <property type="component" value="Unassembled WGS sequence"/>
</dbReference>
<dbReference type="OrthoDB" id="5835493at2759"/>
<evidence type="ECO:0000313" key="2">
    <source>
        <dbReference type="Proteomes" id="UP000053660"/>
    </source>
</evidence>
<keyword evidence="2" id="KW-1185">Reference proteome</keyword>
<name>A0A0B1SE21_OESDE</name>
<evidence type="ECO:0008006" key="3">
    <source>
        <dbReference type="Google" id="ProtNLM"/>
    </source>
</evidence>
<feature type="non-terminal residue" evidence="1">
    <location>
        <position position="1"/>
    </location>
</feature>
<accession>A0A0B1SE21</accession>
<protein>
    <recommendedName>
        <fullName evidence="3">BAR domain-containing protein</fullName>
    </recommendedName>
</protein>
<proteinExistence type="predicted"/>